<dbReference type="RefSeq" id="WP_072580324.1">
    <property type="nucleotide sequence ID" value="NZ_CP016020.1"/>
</dbReference>
<name>A0A1L3MTA6_9BACI</name>
<dbReference type="InterPro" id="IPR004761">
    <property type="entry name" value="Spore_GerAB"/>
</dbReference>
<evidence type="ECO:0000256" key="3">
    <source>
        <dbReference type="ARBA" id="ARBA00022448"/>
    </source>
</evidence>
<dbReference type="PANTHER" id="PTHR34975:SF2">
    <property type="entry name" value="SPORE GERMINATION PROTEIN A2"/>
    <property type="match status" value="1"/>
</dbReference>
<feature type="transmembrane region" description="Helical" evidence="8">
    <location>
        <begin position="269"/>
        <end position="291"/>
    </location>
</feature>
<gene>
    <name evidence="9" type="ORF">A9C19_12660</name>
</gene>
<feature type="transmembrane region" description="Helical" evidence="8">
    <location>
        <begin position="83"/>
        <end position="107"/>
    </location>
</feature>
<proteinExistence type="inferred from homology"/>
<keyword evidence="5 8" id="KW-0812">Transmembrane</keyword>
<dbReference type="NCBIfam" id="TIGR00912">
    <property type="entry name" value="2A0309"/>
    <property type="match status" value="1"/>
</dbReference>
<evidence type="ECO:0000256" key="2">
    <source>
        <dbReference type="ARBA" id="ARBA00007998"/>
    </source>
</evidence>
<dbReference type="Pfam" id="PF03845">
    <property type="entry name" value="Spore_permease"/>
    <property type="match status" value="1"/>
</dbReference>
<keyword evidence="6 8" id="KW-1133">Transmembrane helix</keyword>
<evidence type="ECO:0000256" key="8">
    <source>
        <dbReference type="SAM" id="Phobius"/>
    </source>
</evidence>
<evidence type="ECO:0000313" key="10">
    <source>
        <dbReference type="Proteomes" id="UP000181936"/>
    </source>
</evidence>
<feature type="transmembrane region" description="Helical" evidence="8">
    <location>
        <begin position="143"/>
        <end position="165"/>
    </location>
</feature>
<feature type="transmembrane region" description="Helical" evidence="8">
    <location>
        <begin position="12"/>
        <end position="31"/>
    </location>
</feature>
<keyword evidence="3" id="KW-0813">Transport</keyword>
<accession>A0A1L3MTA6</accession>
<evidence type="ECO:0000256" key="7">
    <source>
        <dbReference type="ARBA" id="ARBA00023136"/>
    </source>
</evidence>
<keyword evidence="4" id="KW-0309">Germination</keyword>
<dbReference type="STRING" id="1547283.A9C19_12660"/>
<keyword evidence="10" id="KW-1185">Reference proteome</keyword>
<feature type="transmembrane region" description="Helical" evidence="8">
    <location>
        <begin position="220"/>
        <end position="240"/>
    </location>
</feature>
<feature type="transmembrane region" description="Helical" evidence="8">
    <location>
        <begin position="190"/>
        <end position="208"/>
    </location>
</feature>
<dbReference type="Proteomes" id="UP000181936">
    <property type="component" value="Chromosome"/>
</dbReference>
<dbReference type="PANTHER" id="PTHR34975">
    <property type="entry name" value="SPORE GERMINATION PROTEIN A2"/>
    <property type="match status" value="1"/>
</dbReference>
<dbReference type="Gene3D" id="1.20.1740.10">
    <property type="entry name" value="Amino acid/polyamine transporter I"/>
    <property type="match status" value="1"/>
</dbReference>
<dbReference type="GO" id="GO:0016020">
    <property type="term" value="C:membrane"/>
    <property type="evidence" value="ECO:0007669"/>
    <property type="project" value="UniProtKB-SubCell"/>
</dbReference>
<dbReference type="OrthoDB" id="2380240at2"/>
<dbReference type="GO" id="GO:0009847">
    <property type="term" value="P:spore germination"/>
    <property type="evidence" value="ECO:0007669"/>
    <property type="project" value="InterPro"/>
</dbReference>
<reference evidence="9 10" key="1">
    <citation type="journal article" date="2016" name="Sci. Rep.">
        <title>Complete genome sequence and transcriptomic analysis of a novel marine strain Bacillus weihaiensis reveals the mechanism of brown algae degradation.</title>
        <authorList>
            <person name="Zhu Y."/>
            <person name="Chen P."/>
            <person name="Bao Y."/>
            <person name="Men Y."/>
            <person name="Zeng Y."/>
            <person name="Yang J."/>
            <person name="Sun J."/>
            <person name="Sun Y."/>
        </authorList>
    </citation>
    <scope>NUCLEOTIDE SEQUENCE [LARGE SCALE GENOMIC DNA]</scope>
    <source>
        <strain evidence="9 10">Alg07</strain>
    </source>
</reference>
<feature type="transmembrane region" description="Helical" evidence="8">
    <location>
        <begin position="332"/>
        <end position="354"/>
    </location>
</feature>
<comment type="similarity">
    <text evidence="2">Belongs to the amino acid-polyamine-organocation (APC) superfamily. Spore germination protein (SGP) (TC 2.A.3.9) family.</text>
</comment>
<feature type="transmembrane region" description="Helical" evidence="8">
    <location>
        <begin position="119"/>
        <end position="136"/>
    </location>
</feature>
<feature type="transmembrane region" description="Helical" evidence="8">
    <location>
        <begin position="303"/>
        <end position="320"/>
    </location>
</feature>
<evidence type="ECO:0000256" key="6">
    <source>
        <dbReference type="ARBA" id="ARBA00022989"/>
    </source>
</evidence>
<evidence type="ECO:0000256" key="1">
    <source>
        <dbReference type="ARBA" id="ARBA00004141"/>
    </source>
</evidence>
<feature type="transmembrane region" description="Helical" evidence="8">
    <location>
        <begin position="43"/>
        <end position="62"/>
    </location>
</feature>
<evidence type="ECO:0000313" key="9">
    <source>
        <dbReference type="EMBL" id="APH05534.1"/>
    </source>
</evidence>
<protein>
    <submittedName>
        <fullName evidence="9">Spore gernimation protein GerB</fullName>
    </submittedName>
</protein>
<comment type="subcellular location">
    <subcellularLocation>
        <location evidence="1">Membrane</location>
        <topology evidence="1">Multi-pass membrane protein</topology>
    </subcellularLocation>
</comment>
<organism evidence="9 10">
    <name type="scientific">Bacillus weihaiensis</name>
    <dbReference type="NCBI Taxonomy" id="1547283"/>
    <lineage>
        <taxon>Bacteria</taxon>
        <taxon>Bacillati</taxon>
        <taxon>Bacillota</taxon>
        <taxon>Bacilli</taxon>
        <taxon>Bacillales</taxon>
        <taxon>Bacillaceae</taxon>
        <taxon>Bacillus</taxon>
    </lineage>
</organism>
<sequence length="363" mass="41953">MIRIAERFQVSHFLVFYLIHSLQFGVGVLGYQRIVAEKSGNDAWIAVILAGFIVHISLWMIYRTLRHSNGNIITLHKEVLGKWVGGFFSLILALYFGFGAITVLRTYIEIVEVWMFPDLNVWIFSIFFLLLVFYIISGGFRVVAGISFFGIVLPMYLLFTFLFPIQFSDFSNLLPIFNHSVKDIAISTKHMSLTIIGFEALLVFYPFIKNIEKSKKWAHLAVVFSTFIYTLVIIISLIYFSEEQLQKNVWATLTIWKIVEFPFVERFEYIGIANWCLIILPNVCLSLWCASRCLKDAFKFNQKYTLVVILLIALLTNTLSKTREQISLLNDVVGEVGFYIIVGYIPFMFVVTWISRKVKENKA</sequence>
<keyword evidence="7 8" id="KW-0472">Membrane</keyword>
<evidence type="ECO:0000256" key="5">
    <source>
        <dbReference type="ARBA" id="ARBA00022692"/>
    </source>
</evidence>
<dbReference type="EMBL" id="CP016020">
    <property type="protein sequence ID" value="APH05534.1"/>
    <property type="molecule type" value="Genomic_DNA"/>
</dbReference>
<dbReference type="AlphaFoldDB" id="A0A1L3MTA6"/>
<evidence type="ECO:0000256" key="4">
    <source>
        <dbReference type="ARBA" id="ARBA00022544"/>
    </source>
</evidence>
<dbReference type="KEGG" id="bwh:A9C19_12660"/>